<reference evidence="2" key="1">
    <citation type="journal article" date="2020" name="mSystems">
        <title>Genome- and Community-Level Interaction Insights into Carbon Utilization and Element Cycling Functions of Hydrothermarchaeota in Hydrothermal Sediment.</title>
        <authorList>
            <person name="Zhou Z."/>
            <person name="Liu Y."/>
            <person name="Xu W."/>
            <person name="Pan J."/>
            <person name="Luo Z.H."/>
            <person name="Li M."/>
        </authorList>
    </citation>
    <scope>NUCLEOTIDE SEQUENCE [LARGE SCALE GENOMIC DNA]</scope>
    <source>
        <strain evidence="2">HyVt-237</strain>
    </source>
</reference>
<protein>
    <recommendedName>
        <fullName evidence="1">Dockerin domain-containing protein</fullName>
    </recommendedName>
</protein>
<organism evidence="2">
    <name type="scientific">candidate division WOR-3 bacterium</name>
    <dbReference type="NCBI Taxonomy" id="2052148"/>
    <lineage>
        <taxon>Bacteria</taxon>
        <taxon>Bacteria division WOR-3</taxon>
    </lineage>
</organism>
<feature type="domain" description="Dockerin" evidence="1">
    <location>
        <begin position="428"/>
        <end position="496"/>
    </location>
</feature>
<dbReference type="SUPFAM" id="SSF63446">
    <property type="entry name" value="Type I dockerin domain"/>
    <property type="match status" value="1"/>
</dbReference>
<dbReference type="AlphaFoldDB" id="A0A7C1BFK5"/>
<sequence>MKRLSPAQWAPALFSLFLLIPIGLYGAHGLLLNGSDEATLSYGDTLLLSVMPESEGAEVKILLFADVNGDGAADPDEPLLSKLQVKDGGPFDEDESADGQIESAVDVSRLGYVCGDFVIVALDAGISDTALLHLLPVSSSLTISGTVTVPPDVGGITIFVARQVEDTSAVIAFRDFFGTYTDGNGHFNFAVPDEFYGDTFYLLPIDIAGYLQDYVSPELLTDTLILTGPISGLTVSFTPNDNTQVSGNIRDENGDALPDISRALFVGAAFTLFDTTAYAASIWSSPGYYSRNLKSEWGSFWEIYLDVSAMYPHYLTPPPQLTLILGSGSSQVDFPVYQADDSIRGHVYVNDDPADEIRIFAEGYSGNDTIGSNFTQSYSDGRYTLFVASEADSYRVYIDTLGLPPYATVEPEYQIVPPGASDVDFHITIRVPGDANGDGIVNPVDLVFLANYLYGGGDPPDPLWLGDENCDGSLDNADLMYLGNYLYAGGPEPVPCFPGRKRGKHGLVLLNLPSGFLR</sequence>
<dbReference type="Gene3D" id="1.10.1330.10">
    <property type="entry name" value="Dockerin domain"/>
    <property type="match status" value="1"/>
</dbReference>
<dbReference type="Proteomes" id="UP000885931">
    <property type="component" value="Unassembled WGS sequence"/>
</dbReference>
<dbReference type="PROSITE" id="PS00018">
    <property type="entry name" value="EF_HAND_1"/>
    <property type="match status" value="2"/>
</dbReference>
<gene>
    <name evidence="2" type="ORF">ENG67_01730</name>
</gene>
<dbReference type="InterPro" id="IPR018247">
    <property type="entry name" value="EF_Hand_1_Ca_BS"/>
</dbReference>
<dbReference type="CDD" id="cd14256">
    <property type="entry name" value="Dockerin_I"/>
    <property type="match status" value="1"/>
</dbReference>
<comment type="caution">
    <text evidence="2">The sequence shown here is derived from an EMBL/GenBank/DDBJ whole genome shotgun (WGS) entry which is preliminary data.</text>
</comment>
<dbReference type="EMBL" id="DRBW01000064">
    <property type="protein sequence ID" value="HDM89908.1"/>
    <property type="molecule type" value="Genomic_DNA"/>
</dbReference>
<dbReference type="GO" id="GO:0004553">
    <property type="term" value="F:hydrolase activity, hydrolyzing O-glycosyl compounds"/>
    <property type="evidence" value="ECO:0007669"/>
    <property type="project" value="InterPro"/>
</dbReference>
<dbReference type="GO" id="GO:0000272">
    <property type="term" value="P:polysaccharide catabolic process"/>
    <property type="evidence" value="ECO:0007669"/>
    <property type="project" value="InterPro"/>
</dbReference>
<dbReference type="InterPro" id="IPR016134">
    <property type="entry name" value="Dockerin_dom"/>
</dbReference>
<dbReference type="Pfam" id="PF00404">
    <property type="entry name" value="Dockerin_1"/>
    <property type="match status" value="1"/>
</dbReference>
<accession>A0A7C1BFK5</accession>
<name>A0A7C1BFK5_UNCW3</name>
<evidence type="ECO:0000259" key="1">
    <source>
        <dbReference type="PROSITE" id="PS51766"/>
    </source>
</evidence>
<dbReference type="PROSITE" id="PS51766">
    <property type="entry name" value="DOCKERIN"/>
    <property type="match status" value="1"/>
</dbReference>
<dbReference type="InterPro" id="IPR002105">
    <property type="entry name" value="Dockerin_1_rpt"/>
</dbReference>
<evidence type="ECO:0000313" key="2">
    <source>
        <dbReference type="EMBL" id="HDM89908.1"/>
    </source>
</evidence>
<proteinExistence type="predicted"/>
<dbReference type="InterPro" id="IPR036439">
    <property type="entry name" value="Dockerin_dom_sf"/>
</dbReference>